<dbReference type="CDD" id="cd19082">
    <property type="entry name" value="AKR_AKR10A1_2"/>
    <property type="match status" value="1"/>
</dbReference>
<dbReference type="Gene3D" id="3.20.20.100">
    <property type="entry name" value="NADP-dependent oxidoreductase domain"/>
    <property type="match status" value="1"/>
</dbReference>
<dbReference type="GO" id="GO:0016491">
    <property type="term" value="F:oxidoreductase activity"/>
    <property type="evidence" value="ECO:0007669"/>
    <property type="project" value="UniProtKB-KW"/>
</dbReference>
<dbReference type="RefSeq" id="WP_165866597.1">
    <property type="nucleotide sequence ID" value="NZ_NGJS01000002.1"/>
</dbReference>
<dbReference type="SUPFAM" id="SSF51430">
    <property type="entry name" value="NAD(P)-linked oxidoreductase"/>
    <property type="match status" value="1"/>
</dbReference>
<feature type="domain" description="NADP-dependent oxidoreductase" evidence="2">
    <location>
        <begin position="31"/>
        <end position="308"/>
    </location>
</feature>
<reference evidence="3 4" key="1">
    <citation type="submission" date="2017-05" db="EMBL/GenBank/DDBJ databases">
        <title>Vagococcus spp. assemblies.</title>
        <authorList>
            <person name="Gulvik C.A."/>
        </authorList>
    </citation>
    <scope>NUCLEOTIDE SEQUENCE [LARGE SCALE GENOMIC DNA]</scope>
    <source>
        <strain evidence="3 4">SS1995</strain>
    </source>
</reference>
<gene>
    <name evidence="3" type="ORF">CBF37_01585</name>
</gene>
<protein>
    <submittedName>
        <fullName evidence="3">Aldo/keto reductase</fullName>
    </submittedName>
</protein>
<keyword evidence="1" id="KW-0560">Oxidoreductase</keyword>
<evidence type="ECO:0000313" key="3">
    <source>
        <dbReference type="EMBL" id="RSU00020.1"/>
    </source>
</evidence>
<evidence type="ECO:0000259" key="2">
    <source>
        <dbReference type="Pfam" id="PF00248"/>
    </source>
</evidence>
<name>A0A430A0W7_9ENTE</name>
<dbReference type="PANTHER" id="PTHR43364:SF4">
    <property type="entry name" value="NAD(P)-LINKED OXIDOREDUCTASE SUPERFAMILY PROTEIN"/>
    <property type="match status" value="1"/>
</dbReference>
<dbReference type="Proteomes" id="UP000287857">
    <property type="component" value="Unassembled WGS sequence"/>
</dbReference>
<comment type="caution">
    <text evidence="3">The sequence shown here is derived from an EMBL/GenBank/DDBJ whole genome shotgun (WGS) entry which is preliminary data.</text>
</comment>
<dbReference type="AlphaFoldDB" id="A0A430A0W7"/>
<dbReference type="InterPro" id="IPR050523">
    <property type="entry name" value="AKR_Detox_Biosynth"/>
</dbReference>
<evidence type="ECO:0000256" key="1">
    <source>
        <dbReference type="ARBA" id="ARBA00023002"/>
    </source>
</evidence>
<dbReference type="EMBL" id="NGJS01000002">
    <property type="protein sequence ID" value="RSU00020.1"/>
    <property type="molecule type" value="Genomic_DNA"/>
</dbReference>
<accession>A0A430A0W7</accession>
<dbReference type="GO" id="GO:0005829">
    <property type="term" value="C:cytosol"/>
    <property type="evidence" value="ECO:0007669"/>
    <property type="project" value="TreeGrafter"/>
</dbReference>
<dbReference type="PANTHER" id="PTHR43364">
    <property type="entry name" value="NADH-SPECIFIC METHYLGLYOXAL REDUCTASE-RELATED"/>
    <property type="match status" value="1"/>
</dbReference>
<dbReference type="Pfam" id="PF00248">
    <property type="entry name" value="Aldo_ket_red"/>
    <property type="match status" value="1"/>
</dbReference>
<keyword evidence="4" id="KW-1185">Reference proteome</keyword>
<dbReference type="InterPro" id="IPR023210">
    <property type="entry name" value="NADP_OxRdtase_dom"/>
</dbReference>
<proteinExistence type="predicted"/>
<organism evidence="3 4">
    <name type="scientific">Vagococcus vulneris</name>
    <dbReference type="NCBI Taxonomy" id="1977869"/>
    <lineage>
        <taxon>Bacteria</taxon>
        <taxon>Bacillati</taxon>
        <taxon>Bacillota</taxon>
        <taxon>Bacilli</taxon>
        <taxon>Lactobacillales</taxon>
        <taxon>Enterococcaceae</taxon>
        <taxon>Vagococcus</taxon>
    </lineage>
</organism>
<sequence>MKKISFKTASNEEILVSNILMGSGDFLRIENMDAAEKVLDRYIELGGNTFDTARHYRHSEKALGAWMEKKGNRNSVNIQTKCGHPVREASDVPRVTPEAIYEDLQTSLEFLKTDHVEFLGLHRDNELIPVGPIMEAMHKEVISGRVKAVGVSNWELPRIIEAQNYCLENGITPLSFNSPNLSLATINKPRWENCVTANNEMKEWHEKMQLPLIAWSSQAEGFFANRFSQDDLSNEEIVDVYYNESNWEKLKRVNQLAEEKKCQPIQISLAYVLSQPFPICAVIGSETIEQLESSVAASKIVLTAKEMDWLNLK</sequence>
<dbReference type="InterPro" id="IPR036812">
    <property type="entry name" value="NAD(P)_OxRdtase_dom_sf"/>
</dbReference>
<evidence type="ECO:0000313" key="4">
    <source>
        <dbReference type="Proteomes" id="UP000287857"/>
    </source>
</evidence>